<name>A0A7D9IDI6_PARCT</name>
<keyword evidence="3" id="KW-1185">Reference proteome</keyword>
<dbReference type="Pfam" id="PF20209">
    <property type="entry name" value="DUF6570"/>
    <property type="match status" value="1"/>
</dbReference>
<comment type="caution">
    <text evidence="2">The sequence shown here is derived from an EMBL/GenBank/DDBJ whole genome shotgun (WGS) entry which is preliminary data.</text>
</comment>
<organism evidence="2 3">
    <name type="scientific">Paramuricea clavata</name>
    <name type="common">Red gorgonian</name>
    <name type="synonym">Violescent sea-whip</name>
    <dbReference type="NCBI Taxonomy" id="317549"/>
    <lineage>
        <taxon>Eukaryota</taxon>
        <taxon>Metazoa</taxon>
        <taxon>Cnidaria</taxon>
        <taxon>Anthozoa</taxon>
        <taxon>Octocorallia</taxon>
        <taxon>Malacalcyonacea</taxon>
        <taxon>Plexauridae</taxon>
        <taxon>Paramuricea</taxon>
    </lineage>
</organism>
<sequence length="77" mass="8812">MKGKGNTFKDVFVRRKKVEQALQWLIKHNPQYPSVKVNITSLNSLPVNGVPAELQIIESDNDPEGKLDEIYHSYDTE</sequence>
<accession>A0A7D9IDI6</accession>
<dbReference type="AlphaFoldDB" id="A0A7D9IDI6"/>
<evidence type="ECO:0000313" key="2">
    <source>
        <dbReference type="EMBL" id="CAB4003401.1"/>
    </source>
</evidence>
<evidence type="ECO:0000313" key="3">
    <source>
        <dbReference type="Proteomes" id="UP001152795"/>
    </source>
</evidence>
<dbReference type="EMBL" id="CACRXK020004620">
    <property type="protein sequence ID" value="CAB4003401.1"/>
    <property type="molecule type" value="Genomic_DNA"/>
</dbReference>
<gene>
    <name evidence="2" type="ORF">PACLA_8A021778</name>
</gene>
<dbReference type="OrthoDB" id="8196283at2759"/>
<reference evidence="2" key="1">
    <citation type="submission" date="2020-04" db="EMBL/GenBank/DDBJ databases">
        <authorList>
            <person name="Alioto T."/>
            <person name="Alioto T."/>
            <person name="Gomez Garrido J."/>
        </authorList>
    </citation>
    <scope>NUCLEOTIDE SEQUENCE</scope>
    <source>
        <strain evidence="2">A484AB</strain>
    </source>
</reference>
<feature type="non-terminal residue" evidence="2">
    <location>
        <position position="77"/>
    </location>
</feature>
<protein>
    <recommendedName>
        <fullName evidence="1">DUF6570 domain-containing protein</fullName>
    </recommendedName>
</protein>
<feature type="domain" description="DUF6570" evidence="1">
    <location>
        <begin position="7"/>
        <end position="39"/>
    </location>
</feature>
<dbReference type="InterPro" id="IPR046700">
    <property type="entry name" value="DUF6570"/>
</dbReference>
<dbReference type="Proteomes" id="UP001152795">
    <property type="component" value="Unassembled WGS sequence"/>
</dbReference>
<proteinExistence type="predicted"/>
<evidence type="ECO:0000259" key="1">
    <source>
        <dbReference type="Pfam" id="PF20209"/>
    </source>
</evidence>